<dbReference type="PaxDb" id="39947-A0A0P0V0F0"/>
<dbReference type="Gramene" id="Os01t0238287-00">
    <property type="protein sequence ID" value="Os01t0238287-00"/>
    <property type="gene ID" value="Os01g0238287"/>
</dbReference>
<organism evidence="2 3">
    <name type="scientific">Oryza sativa subsp. japonica</name>
    <name type="common">Rice</name>
    <dbReference type="NCBI Taxonomy" id="39947"/>
    <lineage>
        <taxon>Eukaryota</taxon>
        <taxon>Viridiplantae</taxon>
        <taxon>Streptophyta</taxon>
        <taxon>Embryophyta</taxon>
        <taxon>Tracheophyta</taxon>
        <taxon>Spermatophyta</taxon>
        <taxon>Magnoliopsida</taxon>
        <taxon>Liliopsida</taxon>
        <taxon>Poales</taxon>
        <taxon>Poaceae</taxon>
        <taxon>BOP clade</taxon>
        <taxon>Oryzoideae</taxon>
        <taxon>Oryzeae</taxon>
        <taxon>Oryzinae</taxon>
        <taxon>Oryza</taxon>
        <taxon>Oryza sativa</taxon>
    </lineage>
</organism>
<reference evidence="2 3" key="3">
    <citation type="journal article" date="2013" name="Rice">
        <title>Improvement of the Oryza sativa Nipponbare reference genome using next generation sequence and optical map data.</title>
        <authorList>
            <person name="Kawahara Y."/>
            <person name="de la Bastide M."/>
            <person name="Hamilton J.P."/>
            <person name="Kanamori H."/>
            <person name="McCombie W.R."/>
            <person name="Ouyang S."/>
            <person name="Schwartz D.C."/>
            <person name="Tanaka T."/>
            <person name="Wu J."/>
            <person name="Zhou S."/>
            <person name="Childs K.L."/>
            <person name="Davidson R.M."/>
            <person name="Lin H."/>
            <person name="Quesada-Ocampo L."/>
            <person name="Vaillancourt B."/>
            <person name="Sakai H."/>
            <person name="Lee S.S."/>
            <person name="Kim J."/>
            <person name="Numa H."/>
            <person name="Itoh T."/>
            <person name="Buell C.R."/>
            <person name="Matsumoto T."/>
        </authorList>
    </citation>
    <scope>NUCLEOTIDE SEQUENCE [LARGE SCALE GENOMIC DNA]</scope>
    <source>
        <strain evidence="3">cv. Nipponbare</strain>
    </source>
</reference>
<reference evidence="3" key="1">
    <citation type="journal article" date="2005" name="Nature">
        <title>The map-based sequence of the rice genome.</title>
        <authorList>
            <consortium name="International rice genome sequencing project (IRGSP)"/>
            <person name="Matsumoto T."/>
            <person name="Wu J."/>
            <person name="Kanamori H."/>
            <person name="Katayose Y."/>
            <person name="Fujisawa M."/>
            <person name="Namiki N."/>
            <person name="Mizuno H."/>
            <person name="Yamamoto K."/>
            <person name="Antonio B.A."/>
            <person name="Baba T."/>
            <person name="Sakata K."/>
            <person name="Nagamura Y."/>
            <person name="Aoki H."/>
            <person name="Arikawa K."/>
            <person name="Arita K."/>
            <person name="Bito T."/>
            <person name="Chiden Y."/>
            <person name="Fujitsuka N."/>
            <person name="Fukunaka R."/>
            <person name="Hamada M."/>
            <person name="Harada C."/>
            <person name="Hayashi A."/>
            <person name="Hijishita S."/>
            <person name="Honda M."/>
            <person name="Hosokawa S."/>
            <person name="Ichikawa Y."/>
            <person name="Idonuma A."/>
            <person name="Iijima M."/>
            <person name="Ikeda M."/>
            <person name="Ikeno M."/>
            <person name="Ito K."/>
            <person name="Ito S."/>
            <person name="Ito T."/>
            <person name="Ito Y."/>
            <person name="Ito Y."/>
            <person name="Iwabuchi A."/>
            <person name="Kamiya K."/>
            <person name="Karasawa W."/>
            <person name="Kurita K."/>
            <person name="Katagiri S."/>
            <person name="Kikuta A."/>
            <person name="Kobayashi H."/>
            <person name="Kobayashi N."/>
            <person name="Machita K."/>
            <person name="Maehara T."/>
            <person name="Masukawa M."/>
            <person name="Mizubayashi T."/>
            <person name="Mukai Y."/>
            <person name="Nagasaki H."/>
            <person name="Nagata Y."/>
            <person name="Naito S."/>
            <person name="Nakashima M."/>
            <person name="Nakama Y."/>
            <person name="Nakamichi Y."/>
            <person name="Nakamura M."/>
            <person name="Meguro A."/>
            <person name="Negishi M."/>
            <person name="Ohta I."/>
            <person name="Ohta T."/>
            <person name="Okamoto M."/>
            <person name="Ono N."/>
            <person name="Saji S."/>
            <person name="Sakaguchi M."/>
            <person name="Sakai K."/>
            <person name="Shibata M."/>
            <person name="Shimokawa T."/>
            <person name="Song J."/>
            <person name="Takazaki Y."/>
            <person name="Terasawa K."/>
            <person name="Tsugane M."/>
            <person name="Tsuji K."/>
            <person name="Ueda S."/>
            <person name="Waki K."/>
            <person name="Yamagata H."/>
            <person name="Yamamoto M."/>
            <person name="Yamamoto S."/>
            <person name="Yamane H."/>
            <person name="Yoshiki S."/>
            <person name="Yoshihara R."/>
            <person name="Yukawa K."/>
            <person name="Zhong H."/>
            <person name="Yano M."/>
            <person name="Yuan Q."/>
            <person name="Ouyang S."/>
            <person name="Liu J."/>
            <person name="Jones K.M."/>
            <person name="Gansberger K."/>
            <person name="Moffat K."/>
            <person name="Hill J."/>
            <person name="Bera J."/>
            <person name="Fadrosh D."/>
            <person name="Jin S."/>
            <person name="Johri S."/>
            <person name="Kim M."/>
            <person name="Overton L."/>
            <person name="Reardon M."/>
            <person name="Tsitrin T."/>
            <person name="Vuong H."/>
            <person name="Weaver B."/>
            <person name="Ciecko A."/>
            <person name="Tallon L."/>
            <person name="Jackson J."/>
            <person name="Pai G."/>
            <person name="Aken S.V."/>
            <person name="Utterback T."/>
            <person name="Reidmuller S."/>
            <person name="Feldblyum T."/>
            <person name="Hsiao J."/>
            <person name="Zismann V."/>
            <person name="Iobst S."/>
            <person name="de Vazeille A.R."/>
            <person name="Buell C.R."/>
            <person name="Ying K."/>
            <person name="Li Y."/>
            <person name="Lu T."/>
            <person name="Huang Y."/>
            <person name="Zhao Q."/>
            <person name="Feng Q."/>
            <person name="Zhang L."/>
            <person name="Zhu J."/>
            <person name="Weng Q."/>
            <person name="Mu J."/>
            <person name="Lu Y."/>
            <person name="Fan D."/>
            <person name="Liu Y."/>
            <person name="Guan J."/>
            <person name="Zhang Y."/>
            <person name="Yu S."/>
            <person name="Liu X."/>
            <person name="Zhang Y."/>
            <person name="Hong G."/>
            <person name="Han B."/>
            <person name="Choisne N."/>
            <person name="Demange N."/>
            <person name="Orjeda G."/>
            <person name="Samain S."/>
            <person name="Cattolico L."/>
            <person name="Pelletier E."/>
            <person name="Couloux A."/>
            <person name="Segurens B."/>
            <person name="Wincker P."/>
            <person name="D'Hont A."/>
            <person name="Scarpelli C."/>
            <person name="Weissenbach J."/>
            <person name="Salanoubat M."/>
            <person name="Quetier F."/>
            <person name="Yu Y."/>
            <person name="Kim H.R."/>
            <person name="Rambo T."/>
            <person name="Currie J."/>
            <person name="Collura K."/>
            <person name="Luo M."/>
            <person name="Yang T."/>
            <person name="Ammiraju J.S.S."/>
            <person name="Engler F."/>
            <person name="Soderlund C."/>
            <person name="Wing R.A."/>
            <person name="Palmer L.E."/>
            <person name="de la Bastide M."/>
            <person name="Spiegel L."/>
            <person name="Nascimento L."/>
            <person name="Zutavern T."/>
            <person name="O'Shaughnessy A."/>
            <person name="Dike S."/>
            <person name="Dedhia N."/>
            <person name="Preston R."/>
            <person name="Balija V."/>
            <person name="McCombie W.R."/>
            <person name="Chow T."/>
            <person name="Chen H."/>
            <person name="Chung M."/>
            <person name="Chen C."/>
            <person name="Shaw J."/>
            <person name="Wu H."/>
            <person name="Hsiao K."/>
            <person name="Chao Y."/>
            <person name="Chu M."/>
            <person name="Cheng C."/>
            <person name="Hour A."/>
            <person name="Lee P."/>
            <person name="Lin S."/>
            <person name="Lin Y."/>
            <person name="Liou J."/>
            <person name="Liu S."/>
            <person name="Hsing Y."/>
            <person name="Raghuvanshi S."/>
            <person name="Mohanty A."/>
            <person name="Bharti A.K."/>
            <person name="Gaur A."/>
            <person name="Gupta V."/>
            <person name="Kumar D."/>
            <person name="Ravi V."/>
            <person name="Vij S."/>
            <person name="Kapur A."/>
            <person name="Khurana P."/>
            <person name="Khurana P."/>
            <person name="Khurana J.P."/>
            <person name="Tyagi A.K."/>
            <person name="Gaikwad K."/>
            <person name="Singh A."/>
            <person name="Dalal V."/>
            <person name="Srivastava S."/>
            <person name="Dixit A."/>
            <person name="Pal A.K."/>
            <person name="Ghazi I.A."/>
            <person name="Yadav M."/>
            <person name="Pandit A."/>
            <person name="Bhargava A."/>
            <person name="Sureshbabu K."/>
            <person name="Batra K."/>
            <person name="Sharma T.R."/>
            <person name="Mohapatra T."/>
            <person name="Singh N.K."/>
            <person name="Messing J."/>
            <person name="Nelson A.B."/>
            <person name="Fuks G."/>
            <person name="Kavchok S."/>
            <person name="Keizer G."/>
            <person name="Linton E."/>
            <person name="Llaca V."/>
            <person name="Song R."/>
            <person name="Tanyolac B."/>
            <person name="Young S."/>
            <person name="Ho-Il K."/>
            <person name="Hahn J.H."/>
            <person name="Sangsakoo G."/>
            <person name="Vanavichit A."/>
            <person name="de Mattos Luiz.A.T."/>
            <person name="Zimmer P.D."/>
            <person name="Malone G."/>
            <person name="Dellagostin O."/>
            <person name="de Oliveira A.C."/>
            <person name="Bevan M."/>
            <person name="Bancroft I."/>
            <person name="Minx P."/>
            <person name="Cordum H."/>
            <person name="Wilson R."/>
            <person name="Cheng Z."/>
            <person name="Jin W."/>
            <person name="Jiang J."/>
            <person name="Leong S.A."/>
            <person name="Iwama H."/>
            <person name="Gojobori T."/>
            <person name="Itoh T."/>
            <person name="Niimura Y."/>
            <person name="Fujii Y."/>
            <person name="Habara T."/>
            <person name="Sakai H."/>
            <person name="Sato Y."/>
            <person name="Wilson G."/>
            <person name="Kumar K."/>
            <person name="McCouch S."/>
            <person name="Juretic N."/>
            <person name="Hoen D."/>
            <person name="Wright S."/>
            <person name="Bruskiewich R."/>
            <person name="Bureau T."/>
            <person name="Miyao A."/>
            <person name="Hirochika H."/>
            <person name="Nishikawa T."/>
            <person name="Kadowaki K."/>
            <person name="Sugiura M."/>
            <person name="Burr B."/>
            <person name="Sasaki T."/>
        </authorList>
    </citation>
    <scope>NUCLEOTIDE SEQUENCE [LARGE SCALE GENOMIC DNA]</scope>
    <source>
        <strain evidence="3">cv. Nipponbare</strain>
    </source>
</reference>
<evidence type="ECO:0000313" key="3">
    <source>
        <dbReference type="Proteomes" id="UP000059680"/>
    </source>
</evidence>
<feature type="region of interest" description="Disordered" evidence="1">
    <location>
        <begin position="1"/>
        <end position="114"/>
    </location>
</feature>
<sequence>GGLAVHEEGVEAGDDGAEPHHPDARGAPERHDGGDLVGEHEREERGEPPHRRLHRRPGLPPRGGALQQVEAAEERDEREVGDDDEGHRGGVAAGAVDRHAAVEAQEREPQRRQP</sequence>
<dbReference type="FunCoup" id="A0A0P0V0F0">
    <property type="interactions" value="9"/>
</dbReference>
<evidence type="ECO:0000256" key="1">
    <source>
        <dbReference type="SAM" id="MobiDB-lite"/>
    </source>
</evidence>
<feature type="non-terminal residue" evidence="2">
    <location>
        <position position="1"/>
    </location>
</feature>
<feature type="compositionally biased region" description="Basic and acidic residues" evidence="1">
    <location>
        <begin position="17"/>
        <end position="50"/>
    </location>
</feature>
<proteinExistence type="predicted"/>
<accession>A0A0P0V0F0</accession>
<name>A0A0P0V0F0_ORYSJ</name>
<keyword evidence="3" id="KW-1185">Reference proteome</keyword>
<dbReference type="InParanoid" id="A0A0P0V0F0"/>
<gene>
    <name evidence="2" type="ordered locus">Os01g0238287</name>
    <name evidence="2" type="ORF">OSNPB_010238287</name>
</gene>
<evidence type="ECO:0000313" key="2">
    <source>
        <dbReference type="EMBL" id="BAS71245.1"/>
    </source>
</evidence>
<feature type="compositionally biased region" description="Acidic residues" evidence="1">
    <location>
        <begin position="71"/>
        <end position="84"/>
    </location>
</feature>
<protein>
    <submittedName>
        <fullName evidence="2">Os01g0238287 protein</fullName>
    </submittedName>
</protein>
<dbReference type="Proteomes" id="UP000059680">
    <property type="component" value="Chromosome 1"/>
</dbReference>
<feature type="non-terminal residue" evidence="2">
    <location>
        <position position="114"/>
    </location>
</feature>
<dbReference type="EMBL" id="AP014957">
    <property type="protein sequence ID" value="BAS71245.1"/>
    <property type="molecule type" value="Genomic_DNA"/>
</dbReference>
<feature type="compositionally biased region" description="Basic and acidic residues" evidence="1">
    <location>
        <begin position="96"/>
        <end position="114"/>
    </location>
</feature>
<dbReference type="AlphaFoldDB" id="A0A0P0V0F0"/>
<reference evidence="2 3" key="2">
    <citation type="journal article" date="2013" name="Plant Cell Physiol.">
        <title>Rice Annotation Project Database (RAP-DB): an integrative and interactive database for rice genomics.</title>
        <authorList>
            <person name="Sakai H."/>
            <person name="Lee S.S."/>
            <person name="Tanaka T."/>
            <person name="Numa H."/>
            <person name="Kim J."/>
            <person name="Kawahara Y."/>
            <person name="Wakimoto H."/>
            <person name="Yang C.C."/>
            <person name="Iwamoto M."/>
            <person name="Abe T."/>
            <person name="Yamada Y."/>
            <person name="Muto A."/>
            <person name="Inokuchi H."/>
            <person name="Ikemura T."/>
            <person name="Matsumoto T."/>
            <person name="Sasaki T."/>
            <person name="Itoh T."/>
        </authorList>
    </citation>
    <scope>NUCLEOTIDE SEQUENCE [LARGE SCALE GENOMIC DNA]</scope>
    <source>
        <strain evidence="3">cv. Nipponbare</strain>
    </source>
</reference>